<feature type="compositionally biased region" description="Low complexity" evidence="7">
    <location>
        <begin position="36"/>
        <end position="48"/>
    </location>
</feature>
<comment type="similarity">
    <text evidence="2">Belongs to the bZIP family.</text>
</comment>
<accession>A0A6P5AL97</accession>
<proteinExistence type="inferred from homology"/>
<feature type="compositionally biased region" description="Low complexity" evidence="7">
    <location>
        <begin position="271"/>
        <end position="280"/>
    </location>
</feature>
<dbReference type="SUPFAM" id="SSF57959">
    <property type="entry name" value="Leucine zipper domain"/>
    <property type="match status" value="1"/>
</dbReference>
<dbReference type="PANTHER" id="PTHR13044">
    <property type="entry name" value="ACTIVATING TRANSCRIPTION FACTOR ATF 4/5"/>
    <property type="match status" value="1"/>
</dbReference>
<dbReference type="GO" id="GO:0001228">
    <property type="term" value="F:DNA-binding transcription activator activity, RNA polymerase II-specific"/>
    <property type="evidence" value="ECO:0007669"/>
    <property type="project" value="TreeGrafter"/>
</dbReference>
<dbReference type="PROSITE" id="PS00036">
    <property type="entry name" value="BZIP_BASIC"/>
    <property type="match status" value="1"/>
</dbReference>
<sequence length="354" mass="37719">MSLSMSLYSDELSLLSGDLLPNDVFSPIKGSGQPEATGSNTGATAGGSQLQPVGIDLTGPLELPPLGDDPFPEADWMTEFNLLESLIEKTAQDMNMPNPTTLSDSMSAMSSGPFTLESTFGMDMVEEKPLAEFGIGSPLLAPGSSELLPLLANVKEEPSPLPAPMSYSDLTPVATSLSGADFLTTSAVSSTVSTPPVSAPSSPSQHSFASTELLAKLLVGPTSEPTPPSSPESYLSTPASSPTGRKRHASSVSDVSSVGQPEAKKSRSPRTKTAARTAAAGCPRQKKEKKRDQNKNAATRYREKKRSEQQNLLSEHEGLEKRNAELKEKVDQMTREIKYLKDLMSEVYVLKGQM</sequence>
<evidence type="ECO:0000313" key="10">
    <source>
        <dbReference type="RefSeq" id="XP_019642806.1"/>
    </source>
</evidence>
<evidence type="ECO:0000259" key="8">
    <source>
        <dbReference type="PROSITE" id="PS50217"/>
    </source>
</evidence>
<dbReference type="Proteomes" id="UP000515135">
    <property type="component" value="Unplaced"/>
</dbReference>
<feature type="region of interest" description="Disordered" evidence="7">
    <location>
        <begin position="220"/>
        <end position="322"/>
    </location>
</feature>
<evidence type="ECO:0000313" key="9">
    <source>
        <dbReference type="Proteomes" id="UP000515135"/>
    </source>
</evidence>
<comment type="subcellular location">
    <subcellularLocation>
        <location evidence="1">Nucleus</location>
    </subcellularLocation>
</comment>
<feature type="region of interest" description="Disordered" evidence="7">
    <location>
        <begin position="26"/>
        <end position="53"/>
    </location>
</feature>
<evidence type="ECO:0000256" key="2">
    <source>
        <dbReference type="ARBA" id="ARBA00007163"/>
    </source>
</evidence>
<dbReference type="InterPro" id="IPR046347">
    <property type="entry name" value="bZIP_sf"/>
</dbReference>
<feature type="compositionally biased region" description="Polar residues" evidence="7">
    <location>
        <begin position="250"/>
        <end position="259"/>
    </location>
</feature>
<evidence type="ECO:0000256" key="7">
    <source>
        <dbReference type="SAM" id="MobiDB-lite"/>
    </source>
</evidence>
<evidence type="ECO:0000256" key="4">
    <source>
        <dbReference type="ARBA" id="ARBA00023125"/>
    </source>
</evidence>
<dbReference type="OrthoDB" id="5847285at2759"/>
<evidence type="ECO:0000256" key="1">
    <source>
        <dbReference type="ARBA" id="ARBA00004123"/>
    </source>
</evidence>
<keyword evidence="3" id="KW-0805">Transcription regulation</keyword>
<reference evidence="10" key="1">
    <citation type="submission" date="2025-08" db="UniProtKB">
        <authorList>
            <consortium name="RefSeq"/>
        </authorList>
    </citation>
    <scope>IDENTIFICATION</scope>
    <source>
        <tissue evidence="10">Gonad</tissue>
    </source>
</reference>
<dbReference type="AlphaFoldDB" id="A0A6P5AL97"/>
<dbReference type="SMART" id="SM00338">
    <property type="entry name" value="BRLZ"/>
    <property type="match status" value="1"/>
</dbReference>
<dbReference type="FunFam" id="1.20.5.170:FF:000021">
    <property type="entry name" value="Cyclic AMP-dependent transcription factor ATF-4"/>
    <property type="match status" value="1"/>
</dbReference>
<protein>
    <submittedName>
        <fullName evidence="10">Cyclic AMP-dependent transcription factor ATF-5-like</fullName>
    </submittedName>
</protein>
<evidence type="ECO:0000256" key="5">
    <source>
        <dbReference type="ARBA" id="ARBA00023163"/>
    </source>
</evidence>
<dbReference type="RefSeq" id="XP_019642806.1">
    <property type="nucleotide sequence ID" value="XM_019787247.1"/>
</dbReference>
<keyword evidence="9" id="KW-1185">Reference proteome</keyword>
<dbReference type="GO" id="GO:0042981">
    <property type="term" value="P:regulation of apoptotic process"/>
    <property type="evidence" value="ECO:0007669"/>
    <property type="project" value="UniProtKB-ARBA"/>
</dbReference>
<feature type="domain" description="BZIP" evidence="8">
    <location>
        <begin position="284"/>
        <end position="347"/>
    </location>
</feature>
<dbReference type="InterPro" id="IPR004827">
    <property type="entry name" value="bZIP"/>
</dbReference>
<evidence type="ECO:0000256" key="3">
    <source>
        <dbReference type="ARBA" id="ARBA00023015"/>
    </source>
</evidence>
<dbReference type="CDD" id="cd14692">
    <property type="entry name" value="bZIP_ATF4"/>
    <property type="match status" value="1"/>
</dbReference>
<organism evidence="9 10">
    <name type="scientific">Branchiostoma belcheri</name>
    <name type="common">Amphioxus</name>
    <dbReference type="NCBI Taxonomy" id="7741"/>
    <lineage>
        <taxon>Eukaryota</taxon>
        <taxon>Metazoa</taxon>
        <taxon>Chordata</taxon>
        <taxon>Cephalochordata</taxon>
        <taxon>Leptocardii</taxon>
        <taxon>Amphioxiformes</taxon>
        <taxon>Branchiostomatidae</taxon>
        <taxon>Branchiostoma</taxon>
    </lineage>
</organism>
<dbReference type="PROSITE" id="PS50217">
    <property type="entry name" value="BZIP"/>
    <property type="match status" value="1"/>
</dbReference>
<evidence type="ECO:0000256" key="6">
    <source>
        <dbReference type="ARBA" id="ARBA00023242"/>
    </source>
</evidence>
<dbReference type="Pfam" id="PF00170">
    <property type="entry name" value="bZIP_1"/>
    <property type="match status" value="1"/>
</dbReference>
<dbReference type="PANTHER" id="PTHR13044:SF14">
    <property type="entry name" value="CRYPTOCEPHAL, ISOFORM A"/>
    <property type="match status" value="1"/>
</dbReference>
<gene>
    <name evidence="10" type="primary">LOC109484052</name>
</gene>
<dbReference type="Gene3D" id="1.20.5.170">
    <property type="match status" value="1"/>
</dbReference>
<dbReference type="GO" id="GO:0005634">
    <property type="term" value="C:nucleus"/>
    <property type="evidence" value="ECO:0007669"/>
    <property type="project" value="UniProtKB-SubCell"/>
</dbReference>
<dbReference type="GO" id="GO:0000977">
    <property type="term" value="F:RNA polymerase II transcription regulatory region sequence-specific DNA binding"/>
    <property type="evidence" value="ECO:0007669"/>
    <property type="project" value="TreeGrafter"/>
</dbReference>
<keyword evidence="6" id="KW-0539">Nucleus</keyword>
<keyword evidence="4" id="KW-0238">DNA-binding</keyword>
<name>A0A6P5AL97_BRABE</name>
<keyword evidence="5" id="KW-0804">Transcription</keyword>
<dbReference type="GeneID" id="109484052"/>
<dbReference type="KEGG" id="bbel:109484052"/>